<dbReference type="AlphaFoldDB" id="A0AAV5WIE9"/>
<organism evidence="2 3">
    <name type="scientific">Pristionchus fissidentatus</name>
    <dbReference type="NCBI Taxonomy" id="1538716"/>
    <lineage>
        <taxon>Eukaryota</taxon>
        <taxon>Metazoa</taxon>
        <taxon>Ecdysozoa</taxon>
        <taxon>Nematoda</taxon>
        <taxon>Chromadorea</taxon>
        <taxon>Rhabditida</taxon>
        <taxon>Rhabditina</taxon>
        <taxon>Diplogasteromorpha</taxon>
        <taxon>Diplogasteroidea</taxon>
        <taxon>Neodiplogasteridae</taxon>
        <taxon>Pristionchus</taxon>
    </lineage>
</organism>
<evidence type="ECO:0000313" key="2">
    <source>
        <dbReference type="EMBL" id="GMT30797.1"/>
    </source>
</evidence>
<gene>
    <name evidence="2" type="ORF">PFISCL1PPCAC_22094</name>
</gene>
<keyword evidence="1" id="KW-0812">Transmembrane</keyword>
<comment type="caution">
    <text evidence="2">The sequence shown here is derived from an EMBL/GenBank/DDBJ whole genome shotgun (WGS) entry which is preliminary data.</text>
</comment>
<keyword evidence="1" id="KW-1133">Transmembrane helix</keyword>
<evidence type="ECO:0000256" key="1">
    <source>
        <dbReference type="SAM" id="Phobius"/>
    </source>
</evidence>
<name>A0AAV5WIE9_9BILA</name>
<reference evidence="2" key="1">
    <citation type="submission" date="2023-10" db="EMBL/GenBank/DDBJ databases">
        <title>Genome assembly of Pristionchus species.</title>
        <authorList>
            <person name="Yoshida K."/>
            <person name="Sommer R.J."/>
        </authorList>
    </citation>
    <scope>NUCLEOTIDE SEQUENCE</scope>
    <source>
        <strain evidence="2">RS5133</strain>
    </source>
</reference>
<protein>
    <submittedName>
        <fullName evidence="2">Uncharacterized protein</fullName>
    </submittedName>
</protein>
<evidence type="ECO:0000313" key="3">
    <source>
        <dbReference type="Proteomes" id="UP001432322"/>
    </source>
</evidence>
<feature type="transmembrane region" description="Helical" evidence="1">
    <location>
        <begin position="16"/>
        <end position="39"/>
    </location>
</feature>
<dbReference type="Proteomes" id="UP001432322">
    <property type="component" value="Unassembled WGS sequence"/>
</dbReference>
<feature type="non-terminal residue" evidence="2">
    <location>
        <position position="72"/>
    </location>
</feature>
<proteinExistence type="predicted"/>
<keyword evidence="3" id="KW-1185">Reference proteome</keyword>
<keyword evidence="1" id="KW-0472">Membrane</keyword>
<dbReference type="EMBL" id="BTSY01000005">
    <property type="protein sequence ID" value="GMT30797.1"/>
    <property type="molecule type" value="Genomic_DNA"/>
</dbReference>
<feature type="non-terminal residue" evidence="2">
    <location>
        <position position="1"/>
    </location>
</feature>
<sequence>VRDDYDVVRATAPVGWFSMLLFSVVGSKCVSPTQLLRFWMNRVRLAILRLSLPRSKHGCVYHFDTVHFRDLG</sequence>
<accession>A0AAV5WIE9</accession>